<keyword evidence="7" id="KW-0346">Stress response</keyword>
<dbReference type="Pfam" id="PF07927">
    <property type="entry name" value="HicA_toxin"/>
    <property type="match status" value="1"/>
</dbReference>
<dbReference type="AlphaFoldDB" id="A0A2P7BDV0"/>
<evidence type="ECO:0000256" key="7">
    <source>
        <dbReference type="ARBA" id="ARBA00023016"/>
    </source>
</evidence>
<dbReference type="InterPro" id="IPR012933">
    <property type="entry name" value="HicA_mRNA_interferase"/>
</dbReference>
<evidence type="ECO:0008006" key="10">
    <source>
        <dbReference type="Google" id="ProtNLM"/>
    </source>
</evidence>
<keyword evidence="4" id="KW-0255">Endonuclease</keyword>
<keyword evidence="9" id="KW-1185">Reference proteome</keyword>
<keyword evidence="2" id="KW-1277">Toxin-antitoxin system</keyword>
<protein>
    <recommendedName>
        <fullName evidence="10">Type II toxin-antitoxin system HicA family toxin</fullName>
    </recommendedName>
</protein>
<comment type="similarity">
    <text evidence="1">Belongs to the HicA mRNA interferase family.</text>
</comment>
<accession>A0A2P7BDV0</accession>
<dbReference type="GO" id="GO:0004519">
    <property type="term" value="F:endonuclease activity"/>
    <property type="evidence" value="ECO:0007669"/>
    <property type="project" value="UniProtKB-KW"/>
</dbReference>
<dbReference type="InterPro" id="IPR038570">
    <property type="entry name" value="HicA_sf"/>
</dbReference>
<proteinExistence type="inferred from homology"/>
<dbReference type="Gene3D" id="3.30.920.30">
    <property type="entry name" value="Hypothetical protein"/>
    <property type="match status" value="1"/>
</dbReference>
<dbReference type="OrthoDB" id="9811409at2"/>
<dbReference type="SUPFAM" id="SSF54786">
    <property type="entry name" value="YcfA/nrd intein domain"/>
    <property type="match status" value="1"/>
</dbReference>
<keyword evidence="5" id="KW-0378">Hydrolase</keyword>
<dbReference type="GO" id="GO:0003729">
    <property type="term" value="F:mRNA binding"/>
    <property type="evidence" value="ECO:0007669"/>
    <property type="project" value="InterPro"/>
</dbReference>
<comment type="caution">
    <text evidence="8">The sequence shown here is derived from an EMBL/GenBank/DDBJ whole genome shotgun (WGS) entry which is preliminary data.</text>
</comment>
<sequence length="70" mass="7739">MGASLYRELADLLTKSGCKFVRQAKGSHEYWNSPITNRFFVVPSNIEKRHTANAVLKQAGLPKASDTKGC</sequence>
<evidence type="ECO:0000313" key="9">
    <source>
        <dbReference type="Proteomes" id="UP000241764"/>
    </source>
</evidence>
<gene>
    <name evidence="8" type="ORF">CU103_12150</name>
</gene>
<dbReference type="RefSeq" id="WP_106664178.1">
    <property type="nucleotide sequence ID" value="NZ_PGGM01000004.1"/>
</dbReference>
<evidence type="ECO:0000256" key="4">
    <source>
        <dbReference type="ARBA" id="ARBA00022759"/>
    </source>
</evidence>
<keyword evidence="3" id="KW-0540">Nuclease</keyword>
<evidence type="ECO:0000256" key="2">
    <source>
        <dbReference type="ARBA" id="ARBA00022649"/>
    </source>
</evidence>
<evidence type="ECO:0000256" key="1">
    <source>
        <dbReference type="ARBA" id="ARBA00006620"/>
    </source>
</evidence>
<evidence type="ECO:0000256" key="5">
    <source>
        <dbReference type="ARBA" id="ARBA00022801"/>
    </source>
</evidence>
<reference evidence="9" key="1">
    <citation type="submission" date="2017-11" db="EMBL/GenBank/DDBJ databases">
        <authorList>
            <person name="Kuznetsova I."/>
            <person name="Sazanova A."/>
            <person name="Chirak E."/>
            <person name="Safronova V."/>
            <person name="Willems A."/>
        </authorList>
    </citation>
    <scope>NUCLEOTIDE SEQUENCE [LARGE SCALE GENOMIC DNA]</scope>
    <source>
        <strain evidence="9">CCBAU 03422</strain>
    </source>
</reference>
<dbReference type="GO" id="GO:0016787">
    <property type="term" value="F:hydrolase activity"/>
    <property type="evidence" value="ECO:0007669"/>
    <property type="project" value="UniProtKB-KW"/>
</dbReference>
<keyword evidence="6" id="KW-0694">RNA-binding</keyword>
<name>A0A2P7BDV0_9HYPH</name>
<organism evidence="8 9">
    <name type="scientific">Phyllobacterium sophorae</name>
    <dbReference type="NCBI Taxonomy" id="1520277"/>
    <lineage>
        <taxon>Bacteria</taxon>
        <taxon>Pseudomonadati</taxon>
        <taxon>Pseudomonadota</taxon>
        <taxon>Alphaproteobacteria</taxon>
        <taxon>Hyphomicrobiales</taxon>
        <taxon>Phyllobacteriaceae</taxon>
        <taxon>Phyllobacterium</taxon>
    </lineage>
</organism>
<evidence type="ECO:0000256" key="3">
    <source>
        <dbReference type="ARBA" id="ARBA00022722"/>
    </source>
</evidence>
<dbReference type="EMBL" id="PGGM01000004">
    <property type="protein sequence ID" value="PSH64633.1"/>
    <property type="molecule type" value="Genomic_DNA"/>
</dbReference>
<evidence type="ECO:0000313" key="8">
    <source>
        <dbReference type="EMBL" id="PSH64633.1"/>
    </source>
</evidence>
<dbReference type="Proteomes" id="UP000241764">
    <property type="component" value="Unassembled WGS sequence"/>
</dbReference>
<evidence type="ECO:0000256" key="6">
    <source>
        <dbReference type="ARBA" id="ARBA00022884"/>
    </source>
</evidence>